<dbReference type="Proteomes" id="UP000265520">
    <property type="component" value="Unassembled WGS sequence"/>
</dbReference>
<protein>
    <submittedName>
        <fullName evidence="2">Uncharacterized protein</fullName>
    </submittedName>
</protein>
<reference evidence="2 3" key="1">
    <citation type="journal article" date="2018" name="Front. Plant Sci.">
        <title>Red Clover (Trifolium pratense) and Zigzag Clover (T. medium) - A Picture of Genomic Similarities and Differences.</title>
        <authorList>
            <person name="Dluhosova J."/>
            <person name="Istvanek J."/>
            <person name="Nedelnik J."/>
            <person name="Repkova J."/>
        </authorList>
    </citation>
    <scope>NUCLEOTIDE SEQUENCE [LARGE SCALE GENOMIC DNA]</scope>
    <source>
        <strain evidence="3">cv. 10/8</strain>
        <tissue evidence="2">Leaf</tissue>
    </source>
</reference>
<dbReference type="AlphaFoldDB" id="A0A392R1J7"/>
<evidence type="ECO:0000256" key="1">
    <source>
        <dbReference type="SAM" id="MobiDB-lite"/>
    </source>
</evidence>
<comment type="caution">
    <text evidence="2">The sequence shown here is derived from an EMBL/GenBank/DDBJ whole genome shotgun (WGS) entry which is preliminary data.</text>
</comment>
<feature type="non-terminal residue" evidence="2">
    <location>
        <position position="20"/>
    </location>
</feature>
<dbReference type="EMBL" id="LXQA010179777">
    <property type="protein sequence ID" value="MCI30458.1"/>
    <property type="molecule type" value="Genomic_DNA"/>
</dbReference>
<accession>A0A392R1J7</accession>
<keyword evidence="3" id="KW-1185">Reference proteome</keyword>
<feature type="region of interest" description="Disordered" evidence="1">
    <location>
        <begin position="1"/>
        <end position="20"/>
    </location>
</feature>
<evidence type="ECO:0000313" key="3">
    <source>
        <dbReference type="Proteomes" id="UP000265520"/>
    </source>
</evidence>
<sequence>MLDALLAAEQLPEEYRDRSQ</sequence>
<name>A0A392R1J7_9FABA</name>
<evidence type="ECO:0000313" key="2">
    <source>
        <dbReference type="EMBL" id="MCI30458.1"/>
    </source>
</evidence>
<organism evidence="2 3">
    <name type="scientific">Trifolium medium</name>
    <dbReference type="NCBI Taxonomy" id="97028"/>
    <lineage>
        <taxon>Eukaryota</taxon>
        <taxon>Viridiplantae</taxon>
        <taxon>Streptophyta</taxon>
        <taxon>Embryophyta</taxon>
        <taxon>Tracheophyta</taxon>
        <taxon>Spermatophyta</taxon>
        <taxon>Magnoliopsida</taxon>
        <taxon>eudicotyledons</taxon>
        <taxon>Gunneridae</taxon>
        <taxon>Pentapetalae</taxon>
        <taxon>rosids</taxon>
        <taxon>fabids</taxon>
        <taxon>Fabales</taxon>
        <taxon>Fabaceae</taxon>
        <taxon>Papilionoideae</taxon>
        <taxon>50 kb inversion clade</taxon>
        <taxon>NPAAA clade</taxon>
        <taxon>Hologalegina</taxon>
        <taxon>IRL clade</taxon>
        <taxon>Trifolieae</taxon>
        <taxon>Trifolium</taxon>
    </lineage>
</organism>
<proteinExistence type="predicted"/>